<name>I3DCE6_9PAST</name>
<gene>
    <name evidence="2" type="ORF">HMPREF1052_0855</name>
</gene>
<keyword evidence="1" id="KW-1133">Transmembrane helix</keyword>
<dbReference type="eggNOG" id="ENOG5030S14">
    <property type="taxonomic scope" value="Bacteria"/>
</dbReference>
<dbReference type="PATRIC" id="fig|1095749.3.peg.1054"/>
<protein>
    <recommendedName>
        <fullName evidence="4">Lysis protein S</fullName>
    </recommendedName>
</protein>
<dbReference type="RefSeq" id="WP_005760498.1">
    <property type="nucleotide sequence ID" value="NZ_AJSX01000030.1"/>
</dbReference>
<sequence length="68" mass="7839">MNKNSEQLSYFGAFITFLSGLSWSDLASIFGILFGLATLLIGWYYKQKEYELKKLAIEKELVHEKDSN</sequence>
<organism evidence="2 3">
    <name type="scientific">Pasteurella bettyae CCUG 2042</name>
    <dbReference type="NCBI Taxonomy" id="1095749"/>
    <lineage>
        <taxon>Bacteria</taxon>
        <taxon>Pseudomonadati</taxon>
        <taxon>Pseudomonadota</taxon>
        <taxon>Gammaproteobacteria</taxon>
        <taxon>Pasteurellales</taxon>
        <taxon>Pasteurellaceae</taxon>
        <taxon>Pasteurella</taxon>
    </lineage>
</organism>
<dbReference type="InterPro" id="IPR032118">
    <property type="entry name" value="Phage_holin_HP1"/>
</dbReference>
<reference evidence="2 3" key="1">
    <citation type="submission" date="2012-03" db="EMBL/GenBank/DDBJ databases">
        <authorList>
            <person name="Harkins D.M."/>
            <person name="Madupu R."/>
            <person name="Durkin A.S."/>
            <person name="Torralba M."/>
            <person name="Methe B."/>
            <person name="Sutton G.G."/>
            <person name="Nelson K.E."/>
        </authorList>
    </citation>
    <scope>NUCLEOTIDE SEQUENCE [LARGE SCALE GENOMIC DNA]</scope>
    <source>
        <strain evidence="2 3">CCUG 2042</strain>
    </source>
</reference>
<dbReference type="EMBL" id="AJSX01000030">
    <property type="protein sequence ID" value="EIJ69389.1"/>
    <property type="molecule type" value="Genomic_DNA"/>
</dbReference>
<evidence type="ECO:0000256" key="1">
    <source>
        <dbReference type="SAM" id="Phobius"/>
    </source>
</evidence>
<evidence type="ECO:0000313" key="2">
    <source>
        <dbReference type="EMBL" id="EIJ69389.1"/>
    </source>
</evidence>
<dbReference type="Proteomes" id="UP000006457">
    <property type="component" value="Unassembled WGS sequence"/>
</dbReference>
<proteinExistence type="predicted"/>
<keyword evidence="3" id="KW-1185">Reference proteome</keyword>
<accession>I3DCE6</accession>
<feature type="transmembrane region" description="Helical" evidence="1">
    <location>
        <begin position="26"/>
        <end position="45"/>
    </location>
</feature>
<keyword evidence="1" id="KW-0472">Membrane</keyword>
<evidence type="ECO:0000313" key="3">
    <source>
        <dbReference type="Proteomes" id="UP000006457"/>
    </source>
</evidence>
<keyword evidence="1" id="KW-0812">Transmembrane</keyword>
<dbReference type="AlphaFoldDB" id="I3DCE6"/>
<evidence type="ECO:0008006" key="4">
    <source>
        <dbReference type="Google" id="ProtNLM"/>
    </source>
</evidence>
<dbReference type="Pfam" id="PF16080">
    <property type="entry name" value="Phage_holin_2_3"/>
    <property type="match status" value="1"/>
</dbReference>
<comment type="caution">
    <text evidence="2">The sequence shown here is derived from an EMBL/GenBank/DDBJ whole genome shotgun (WGS) entry which is preliminary data.</text>
</comment>